<dbReference type="InterPro" id="IPR052574">
    <property type="entry name" value="CDIRP"/>
</dbReference>
<dbReference type="RefSeq" id="WP_035634173.1">
    <property type="nucleotide sequence ID" value="NZ_CP017479.1"/>
</dbReference>
<accession>A0AAC9I3S5</accession>
<dbReference type="Pfam" id="PF12799">
    <property type="entry name" value="LRR_4"/>
    <property type="match status" value="1"/>
</dbReference>
<dbReference type="Proteomes" id="UP000175968">
    <property type="component" value="Chromosome"/>
</dbReference>
<sequence>MKKIVFLLFYSSVFAQYTTIPDRNFERKLIEIGVDNVLDGKVQTDSISTLTVLNISGSNIKDLTGISDFKNLKKLICFNNQLTSLDISQNSQLTIVDCSTNKISILKATENRALVELDCSGNTISRLELFKNPNLEKLDCSGNKLIYLDLKSCRRLRDMNASYNLLRDVDLRNKNSGFTSDMGIVDLRINKKGVIVRMDWISGLTVMCDQDYVCLRN</sequence>
<dbReference type="KEGG" id="fgl:EM308_05505"/>
<name>A0AAC9I3S5_9FLAO</name>
<dbReference type="InterPro" id="IPR032675">
    <property type="entry name" value="LRR_dom_sf"/>
</dbReference>
<evidence type="ECO:0000313" key="4">
    <source>
        <dbReference type="Proteomes" id="UP000175968"/>
    </source>
</evidence>
<dbReference type="InterPro" id="IPR025875">
    <property type="entry name" value="Leu-rich_rpt_4"/>
</dbReference>
<dbReference type="PANTHER" id="PTHR47566:SF1">
    <property type="entry name" value="PROTEIN NUD1"/>
    <property type="match status" value="1"/>
</dbReference>
<reference evidence="3 4" key="1">
    <citation type="submission" date="2016-10" db="EMBL/GenBank/DDBJ databases">
        <title>Flavobacterium gilvum sp. nov., isolated from stream water.</title>
        <authorList>
            <person name="Shin S.-K."/>
            <person name="Cho Y.-J."/>
            <person name="Yi H."/>
        </authorList>
    </citation>
    <scope>NUCLEOTIDE SEQUENCE [LARGE SCALE GENOMIC DNA]</scope>
    <source>
        <strain evidence="3 4">EM1308</strain>
    </source>
</reference>
<dbReference type="Gene3D" id="3.80.10.10">
    <property type="entry name" value="Ribonuclease Inhibitor"/>
    <property type="match status" value="1"/>
</dbReference>
<dbReference type="EMBL" id="CP017479">
    <property type="protein sequence ID" value="AOW09007.1"/>
    <property type="molecule type" value="Genomic_DNA"/>
</dbReference>
<evidence type="ECO:0000313" key="3">
    <source>
        <dbReference type="EMBL" id="AOW09007.1"/>
    </source>
</evidence>
<dbReference type="AlphaFoldDB" id="A0AAC9I3S5"/>
<dbReference type="GO" id="GO:0035591">
    <property type="term" value="F:signaling adaptor activity"/>
    <property type="evidence" value="ECO:0007669"/>
    <property type="project" value="TreeGrafter"/>
</dbReference>
<keyword evidence="1" id="KW-0433">Leucine-rich repeat</keyword>
<dbReference type="PANTHER" id="PTHR47566">
    <property type="match status" value="1"/>
</dbReference>
<organism evidence="3 4">
    <name type="scientific">Flavobacterium gilvum</name>
    <dbReference type="NCBI Taxonomy" id="1492737"/>
    <lineage>
        <taxon>Bacteria</taxon>
        <taxon>Pseudomonadati</taxon>
        <taxon>Bacteroidota</taxon>
        <taxon>Flavobacteriia</taxon>
        <taxon>Flavobacteriales</taxon>
        <taxon>Flavobacteriaceae</taxon>
        <taxon>Flavobacterium</taxon>
    </lineage>
</organism>
<proteinExistence type="predicted"/>
<gene>
    <name evidence="3" type="ORF">EM308_05505</name>
</gene>
<keyword evidence="2" id="KW-0677">Repeat</keyword>
<dbReference type="SUPFAM" id="SSF52058">
    <property type="entry name" value="L domain-like"/>
    <property type="match status" value="1"/>
</dbReference>
<evidence type="ECO:0000256" key="2">
    <source>
        <dbReference type="ARBA" id="ARBA00022737"/>
    </source>
</evidence>
<evidence type="ECO:0000256" key="1">
    <source>
        <dbReference type="ARBA" id="ARBA00022614"/>
    </source>
</evidence>
<keyword evidence="4" id="KW-1185">Reference proteome</keyword>
<protein>
    <submittedName>
        <fullName evidence="3">Uncharacterized protein</fullName>
    </submittedName>
</protein>